<gene>
    <name evidence="4" type="ORF">DES31_1589</name>
</gene>
<feature type="domain" description="Methyltransferase regulatory" evidence="1">
    <location>
        <begin position="220"/>
        <end position="304"/>
    </location>
</feature>
<dbReference type="InterPro" id="IPR018773">
    <property type="entry name" value="MeTrfase_reg_dom_prd"/>
</dbReference>
<dbReference type="InterPro" id="IPR050723">
    <property type="entry name" value="CFA/CMAS"/>
</dbReference>
<name>A0A420XFE2_9PAST</name>
<proteinExistence type="predicted"/>
<evidence type="ECO:0000313" key="4">
    <source>
        <dbReference type="EMBL" id="RKR71253.1"/>
    </source>
</evidence>
<reference evidence="4 5" key="1">
    <citation type="submission" date="2018-10" db="EMBL/GenBank/DDBJ databases">
        <title>Genomic Encyclopedia of Type Strains, Phase IV (KMG-IV): sequencing the most valuable type-strain genomes for metagenomic binning, comparative biology and taxonomic classification.</title>
        <authorList>
            <person name="Goeker M."/>
        </authorList>
    </citation>
    <scope>NUCLEOTIDE SEQUENCE [LARGE SCALE GENOMIC DNA]</scope>
    <source>
        <strain evidence="4 5">DSM 23800</strain>
    </source>
</reference>
<evidence type="ECO:0000313" key="5">
    <source>
        <dbReference type="Proteomes" id="UP000280099"/>
    </source>
</evidence>
<dbReference type="EMBL" id="RBJC01000008">
    <property type="protein sequence ID" value="RKR71253.1"/>
    <property type="molecule type" value="Genomic_DNA"/>
</dbReference>
<keyword evidence="4" id="KW-0489">Methyltransferase</keyword>
<dbReference type="PANTHER" id="PTHR43667">
    <property type="entry name" value="CYCLOPROPANE-FATTY-ACYL-PHOSPHOLIPID SYNTHASE"/>
    <property type="match status" value="1"/>
</dbReference>
<dbReference type="InterPro" id="IPR025714">
    <property type="entry name" value="Methyltranfer_dom"/>
</dbReference>
<dbReference type="OrthoDB" id="323463at2"/>
<dbReference type="GO" id="GO:0008168">
    <property type="term" value="F:methyltransferase activity"/>
    <property type="evidence" value="ECO:0007669"/>
    <property type="project" value="UniProtKB-KW"/>
</dbReference>
<comment type="caution">
    <text evidence="4">The sequence shown here is derived from an EMBL/GenBank/DDBJ whole genome shotgun (WGS) entry which is preliminary data.</text>
</comment>
<dbReference type="Gene3D" id="3.40.50.150">
    <property type="entry name" value="Vaccinia Virus protein VP39"/>
    <property type="match status" value="1"/>
</dbReference>
<dbReference type="SUPFAM" id="SSF53335">
    <property type="entry name" value="S-adenosyl-L-methionine-dependent methyltransferases"/>
    <property type="match status" value="1"/>
</dbReference>
<keyword evidence="4" id="KW-0808">Transferase</keyword>
<dbReference type="RefSeq" id="WP_121123762.1">
    <property type="nucleotide sequence ID" value="NZ_RBJC01000008.1"/>
</dbReference>
<dbReference type="InterPro" id="IPR029063">
    <property type="entry name" value="SAM-dependent_MTases_sf"/>
</dbReference>
<dbReference type="Pfam" id="PF10119">
    <property type="entry name" value="MethyTransf_Reg"/>
    <property type="match status" value="1"/>
</dbReference>
<accession>A0A420XFE2</accession>
<protein>
    <submittedName>
        <fullName evidence="4">Methyltransferase-like protein</fullName>
    </submittedName>
</protein>
<dbReference type="Pfam" id="PF13847">
    <property type="entry name" value="Methyltransf_31"/>
    <property type="match status" value="1"/>
</dbReference>
<dbReference type="AlphaFoldDB" id="A0A420XFE2"/>
<feature type="domain" description="Methyltransferase" evidence="2">
    <location>
        <begin position="48"/>
        <end position="155"/>
    </location>
</feature>
<sequence>MDNQDNSNLAQTYNDIPYTSYVFAHCQPTRLHALAKIKGLNPPPLETATVLEIGCSFGGNLLPFAIRYPNSKIIGIDLATTQIEIGQQMMREIGIKNVHLIAGDISKVIFEQINFDYIICHGVFSWVPDFVQEAILNTIEKYLSPNGVAFISYNTYPGWHLKDMAKELMIFGSDDQLDRLSRVDQAFEMLKYTDNIIKRRNSNISPEISKVFNEIVNKSKYYVAHEFFEDYNHPLYFREFNNKIQSHNLAYLTDSDSPSIVSKFIFNDKEHEQIYQYFNNNIEKIEQYTDFVTHRTFRTSLITRKENMSNRDIYAYDTCFSFLELFLKTNVEYIINDEQKIWKIVDGNLQFPSNDLTDKLAEYLNKKESPVNIRKLIKKLEKEPNYDKNLIKGILFHIVHSHSTYLCYSSEELTKYSKKPHISEKLRKLIQVVNINPNITSLSNQFYQIINLDKAIMHISQYFDGTKTIKDIIEIVKNDIDNGFLDWKSNEKLLKSHELKDKDIRDYLNNVLDILYKNGFFNHYN</sequence>
<keyword evidence="5" id="KW-1185">Reference proteome</keyword>
<dbReference type="Pfam" id="PF21782">
    <property type="entry name" value="WHD_PKMT"/>
    <property type="match status" value="1"/>
</dbReference>
<organism evidence="4 5">
    <name type="scientific">Otariodibacter oris</name>
    <dbReference type="NCBI Taxonomy" id="1032623"/>
    <lineage>
        <taxon>Bacteria</taxon>
        <taxon>Pseudomonadati</taxon>
        <taxon>Pseudomonadota</taxon>
        <taxon>Gammaproteobacteria</taxon>
        <taxon>Pasteurellales</taxon>
        <taxon>Pasteurellaceae</taxon>
        <taxon>Otariodibacter</taxon>
    </lineage>
</organism>
<evidence type="ECO:0000259" key="2">
    <source>
        <dbReference type="Pfam" id="PF13847"/>
    </source>
</evidence>
<evidence type="ECO:0000259" key="1">
    <source>
        <dbReference type="Pfam" id="PF10119"/>
    </source>
</evidence>
<dbReference type="CDD" id="cd02440">
    <property type="entry name" value="AdoMet_MTases"/>
    <property type="match status" value="1"/>
</dbReference>
<dbReference type="InterPro" id="IPR048976">
    <property type="entry name" value="WHD_PKMT"/>
</dbReference>
<dbReference type="Proteomes" id="UP000280099">
    <property type="component" value="Unassembled WGS sequence"/>
</dbReference>
<evidence type="ECO:0000259" key="3">
    <source>
        <dbReference type="Pfam" id="PF21782"/>
    </source>
</evidence>
<dbReference type="GO" id="GO:0032259">
    <property type="term" value="P:methylation"/>
    <property type="evidence" value="ECO:0007669"/>
    <property type="project" value="UniProtKB-KW"/>
</dbReference>
<dbReference type="PANTHER" id="PTHR43667:SF2">
    <property type="entry name" value="FATTY ACID C-METHYL TRANSFERASE"/>
    <property type="match status" value="1"/>
</dbReference>
<feature type="domain" description="PKMT C-terminal winged helix" evidence="3">
    <location>
        <begin position="438"/>
        <end position="519"/>
    </location>
</feature>